<dbReference type="PANTHER" id="PTHR43877">
    <property type="entry name" value="AMINOALKYLPHOSPHONATE N-ACETYLTRANSFERASE-RELATED-RELATED"/>
    <property type="match status" value="1"/>
</dbReference>
<dbReference type="NCBIfam" id="TIGR03725">
    <property type="entry name" value="T6A_YeaZ"/>
    <property type="match status" value="1"/>
</dbReference>
<dbReference type="InterPro" id="IPR000182">
    <property type="entry name" value="GNAT_dom"/>
</dbReference>
<dbReference type="InterPro" id="IPR006464">
    <property type="entry name" value="AcTrfase_RimI/Ard1"/>
</dbReference>
<gene>
    <name evidence="4" type="primary">tsaB</name>
    <name evidence="4" type="ORF">ENR23_10610</name>
</gene>
<accession>A0A832I5R7</accession>
<sequence>MGRAAAGGGGARGGGRRVNGLAIEAATARIEVAVFGDGDDPLALAAEEAGHHHAARLAPLVRDTLARAGVAPASLGWIAASLGPGSFTGVRVGLATAEALALAAGAELVGASTLASLALAAPVRRALVVPLVPAGRREVYAGWFRADARGVVTLLAAPSVRPADGVVLEADELLLALGAGWRPRFVGPGAARQRDTLERAFPGSTEPAWRAAGPSAVDLARAARSGRGPAAGLPAPGAPPAPLYVRSAQAEEVVRRRVVAAIPTVLRPFEPADVPAVAALERRIFSDPWPESFFLSELRQPLVHARIAEREGAVAGYAVAWLGHGAGHLGNLATAPAHRRRGVARALVEDLLARAVELGVRHLTLEVRAANAEAQALYRAYGFRVAGVRRGYYRDTGEDALIMEWRPRAHAPAAASA</sequence>
<dbReference type="InterPro" id="IPR043129">
    <property type="entry name" value="ATPase_NBD"/>
</dbReference>
<name>A0A832I5R7_UNCEI</name>
<evidence type="ECO:0000313" key="4">
    <source>
        <dbReference type="EMBL" id="HGZ43855.1"/>
    </source>
</evidence>
<keyword evidence="1 4" id="KW-0808">Transferase</keyword>
<proteinExistence type="predicted"/>
<keyword evidence="2" id="KW-0012">Acyltransferase</keyword>
<evidence type="ECO:0000256" key="2">
    <source>
        <dbReference type="ARBA" id="ARBA00023315"/>
    </source>
</evidence>
<dbReference type="NCBIfam" id="TIGR01575">
    <property type="entry name" value="rimI"/>
    <property type="match status" value="1"/>
</dbReference>
<dbReference type="Pfam" id="PF00583">
    <property type="entry name" value="Acetyltransf_1"/>
    <property type="match status" value="1"/>
</dbReference>
<dbReference type="EMBL" id="DSQF01000022">
    <property type="protein sequence ID" value="HGZ43855.1"/>
    <property type="molecule type" value="Genomic_DNA"/>
</dbReference>
<dbReference type="AlphaFoldDB" id="A0A832I5R7"/>
<feature type="domain" description="N-acetyltransferase" evidence="3">
    <location>
        <begin position="264"/>
        <end position="408"/>
    </location>
</feature>
<evidence type="ECO:0000259" key="3">
    <source>
        <dbReference type="PROSITE" id="PS51186"/>
    </source>
</evidence>
<dbReference type="GO" id="GO:0008080">
    <property type="term" value="F:N-acetyltransferase activity"/>
    <property type="evidence" value="ECO:0007669"/>
    <property type="project" value="InterPro"/>
</dbReference>
<dbReference type="InterPro" id="IPR022496">
    <property type="entry name" value="T6A_TsaB"/>
</dbReference>
<dbReference type="SUPFAM" id="SSF55729">
    <property type="entry name" value="Acyl-CoA N-acyltransferases (Nat)"/>
    <property type="match status" value="1"/>
</dbReference>
<dbReference type="SUPFAM" id="SSF53067">
    <property type="entry name" value="Actin-like ATPase domain"/>
    <property type="match status" value="2"/>
</dbReference>
<protein>
    <submittedName>
        <fullName evidence="4">tRNA (Adenosine(37)-N6)-threonylcarbamoyltransferase complex dimerization subunit type 1 TsaB</fullName>
    </submittedName>
</protein>
<dbReference type="InterPro" id="IPR016181">
    <property type="entry name" value="Acyl_CoA_acyltransferase"/>
</dbReference>
<dbReference type="InterPro" id="IPR000905">
    <property type="entry name" value="Gcp-like_dom"/>
</dbReference>
<reference evidence="4" key="1">
    <citation type="journal article" date="2020" name="mSystems">
        <title>Genome- and Community-Level Interaction Insights into Carbon Utilization and Element Cycling Functions of Hydrothermarchaeota in Hydrothermal Sediment.</title>
        <authorList>
            <person name="Zhou Z."/>
            <person name="Liu Y."/>
            <person name="Xu W."/>
            <person name="Pan J."/>
            <person name="Luo Z.H."/>
            <person name="Li M."/>
        </authorList>
    </citation>
    <scope>NUCLEOTIDE SEQUENCE [LARGE SCALE GENOMIC DNA]</scope>
    <source>
        <strain evidence="4">SpSt-381</strain>
    </source>
</reference>
<dbReference type="Gene3D" id="3.30.420.40">
    <property type="match status" value="2"/>
</dbReference>
<dbReference type="Gene3D" id="3.40.630.30">
    <property type="match status" value="1"/>
</dbReference>
<organism evidence="4">
    <name type="scientific">Eiseniibacteriota bacterium</name>
    <dbReference type="NCBI Taxonomy" id="2212470"/>
    <lineage>
        <taxon>Bacteria</taxon>
        <taxon>Candidatus Eiseniibacteriota</taxon>
    </lineage>
</organism>
<dbReference type="InterPro" id="IPR050832">
    <property type="entry name" value="Bact_Acetyltransf"/>
</dbReference>
<comment type="caution">
    <text evidence="4">The sequence shown here is derived from an EMBL/GenBank/DDBJ whole genome shotgun (WGS) entry which is preliminary data.</text>
</comment>
<dbReference type="CDD" id="cd04301">
    <property type="entry name" value="NAT_SF"/>
    <property type="match status" value="1"/>
</dbReference>
<dbReference type="Pfam" id="PF00814">
    <property type="entry name" value="TsaD"/>
    <property type="match status" value="1"/>
</dbReference>
<evidence type="ECO:0000256" key="1">
    <source>
        <dbReference type="ARBA" id="ARBA00022679"/>
    </source>
</evidence>
<dbReference type="GO" id="GO:0002949">
    <property type="term" value="P:tRNA threonylcarbamoyladenosine modification"/>
    <property type="evidence" value="ECO:0007669"/>
    <property type="project" value="InterPro"/>
</dbReference>
<dbReference type="PROSITE" id="PS51186">
    <property type="entry name" value="GNAT"/>
    <property type="match status" value="1"/>
</dbReference>